<dbReference type="PROSITE" id="PS50045">
    <property type="entry name" value="SIGMA54_INTERACT_4"/>
    <property type="match status" value="1"/>
</dbReference>
<comment type="caution">
    <text evidence="10">The sequence shown here is derived from an EMBL/GenBank/DDBJ whole genome shotgun (WGS) entry which is preliminary data.</text>
</comment>
<dbReference type="Pfam" id="PF25601">
    <property type="entry name" value="AAA_lid_14"/>
    <property type="match status" value="1"/>
</dbReference>
<evidence type="ECO:0000256" key="3">
    <source>
        <dbReference type="ARBA" id="ARBA00023015"/>
    </source>
</evidence>
<dbReference type="Gene3D" id="1.10.8.60">
    <property type="match status" value="1"/>
</dbReference>
<feature type="repeat" description="TPR" evidence="7">
    <location>
        <begin position="221"/>
        <end position="254"/>
    </location>
</feature>
<dbReference type="PROSITE" id="PS00688">
    <property type="entry name" value="SIGMA54_INTERACT_3"/>
    <property type="match status" value="1"/>
</dbReference>
<dbReference type="Pfam" id="PF00158">
    <property type="entry name" value="Sigma54_activat"/>
    <property type="match status" value="1"/>
</dbReference>
<dbReference type="PRINTS" id="PR01590">
    <property type="entry name" value="HTHFIS"/>
</dbReference>
<keyword evidence="5" id="KW-0010">Activator</keyword>
<dbReference type="CDD" id="cd00009">
    <property type="entry name" value="AAA"/>
    <property type="match status" value="1"/>
</dbReference>
<feature type="domain" description="Sigma-54 factor interaction" evidence="9">
    <location>
        <begin position="578"/>
        <end position="806"/>
    </location>
</feature>
<dbReference type="PROSITE" id="PS00676">
    <property type="entry name" value="SIGMA54_INTERACT_2"/>
    <property type="match status" value="1"/>
</dbReference>
<dbReference type="PROSITE" id="PS00675">
    <property type="entry name" value="SIGMA54_INTERACT_1"/>
    <property type="match status" value="1"/>
</dbReference>
<dbReference type="InterPro" id="IPR025944">
    <property type="entry name" value="Sigma_54_int_dom_CS"/>
</dbReference>
<dbReference type="Gene3D" id="1.10.10.60">
    <property type="entry name" value="Homeodomain-like"/>
    <property type="match status" value="1"/>
</dbReference>
<dbReference type="InterPro" id="IPR025662">
    <property type="entry name" value="Sigma_54_int_dom_ATP-bd_1"/>
</dbReference>
<dbReference type="Pfam" id="PF13374">
    <property type="entry name" value="TPR_10"/>
    <property type="match status" value="1"/>
</dbReference>
<evidence type="ECO:0000313" key="10">
    <source>
        <dbReference type="EMBL" id="HGK29108.1"/>
    </source>
</evidence>
<name>A0A7C4CEP3_UNCW3</name>
<dbReference type="SUPFAM" id="SSF48452">
    <property type="entry name" value="TPR-like"/>
    <property type="match status" value="3"/>
</dbReference>
<dbReference type="PANTHER" id="PTHR32071:SF57">
    <property type="entry name" value="C4-DICARBOXYLATE TRANSPORT TRANSCRIPTIONAL REGULATORY PROTEIN DCTD"/>
    <property type="match status" value="1"/>
</dbReference>
<sequence>MLSAEDIRRRVEEMTTALCGVTDLSERAGMLERFVEELREKAPAEVEPFLIEMLGIAVTRGDRVAESRTARMLSEVLRGRDDFPAAIKYARQSLAAARDCGNIRLEGAAYYVLGTAQTSLCDYKEAKLSFEQARAAWEQDGFGEGVRAVLHELGRMHLLSGQPDKAEAFFRECLATDEEDGVCLYNLGLALVRMGRWEDAVACVYRAVAYAERTGFVSLWCNAVNVLGEMFLRRDKPDRAIDMFRQALQTAKELGPSTEVARDLLANLGLAYMRRGDLAGAAKVFADALQSAEVAGDRRALADLLGRAAELALVRGDVDEAERLAQRAEAMSAQLGLDLERAEAVRIQGGVFAARDDPARAAERFEMALRLLAQTGDSYETARVRLQYGRALLDAEQPDAAMSQLKSAARIFRELAVVSEAETAQRLLFRLEMSADSDMAMLQALSGLATLGLDQGSFMERAMKLMREALGFDCSVVCVNDRPVLVHGTPRQESSRMRCPGGQIEMTPETLCFSVMSGGNQVGSVYFERSVPADRSCSPLVVKTLASLLAGPLERLQAAPQPSSSVPAEVAGLQYRGVIGHSRKMLENLRLVARVAGTNVPVLIRGESGTGKELVARALHDSGPRSGKPFVAVNCAAMPENLLEAEFFGIEKGAATGVVARKGKFELADGGTVFLDEVGDMSPSLQAKLLRVLQDKQFERVGGRVLLSADVRIVAATNQNLESLMEEGRFRRDLYYRLNAVELVLPPLRERKEDIPDLVRSFVARSSQDYGRPVVRASEAVMRIFLHYSWPGNIRELQNVVERAVVLAEGEELCESDLPPELRTGTTAGAEPASLKAEKRRTQAQAVAEVERARLVECLEKTGWNVVRAAELAGYSRAQFYRLMRKYGITRTSK</sequence>
<dbReference type="InterPro" id="IPR002197">
    <property type="entry name" value="HTH_Fis"/>
</dbReference>
<evidence type="ECO:0000256" key="1">
    <source>
        <dbReference type="ARBA" id="ARBA00022741"/>
    </source>
</evidence>
<dbReference type="Gene3D" id="1.25.40.10">
    <property type="entry name" value="Tetratricopeptide repeat domain"/>
    <property type="match status" value="2"/>
</dbReference>
<proteinExistence type="predicted"/>
<dbReference type="SUPFAM" id="SSF52540">
    <property type="entry name" value="P-loop containing nucleoside triphosphate hydrolases"/>
    <property type="match status" value="1"/>
</dbReference>
<evidence type="ECO:0000259" key="9">
    <source>
        <dbReference type="PROSITE" id="PS50045"/>
    </source>
</evidence>
<dbReference type="InterPro" id="IPR003593">
    <property type="entry name" value="AAA+_ATPase"/>
</dbReference>
<dbReference type="SUPFAM" id="SSF46689">
    <property type="entry name" value="Homeodomain-like"/>
    <property type="match status" value="1"/>
</dbReference>
<dbReference type="SMART" id="SM00382">
    <property type="entry name" value="AAA"/>
    <property type="match status" value="1"/>
</dbReference>
<dbReference type="AlphaFoldDB" id="A0A7C4CEP3"/>
<dbReference type="InterPro" id="IPR027417">
    <property type="entry name" value="P-loop_NTPase"/>
</dbReference>
<dbReference type="Pfam" id="PF13424">
    <property type="entry name" value="TPR_12"/>
    <property type="match status" value="2"/>
</dbReference>
<keyword evidence="4" id="KW-0238">DNA-binding</keyword>
<dbReference type="PANTHER" id="PTHR32071">
    <property type="entry name" value="TRANSCRIPTIONAL REGULATORY PROTEIN"/>
    <property type="match status" value="1"/>
</dbReference>
<protein>
    <submittedName>
        <fullName evidence="10">Tetratricopeptide repeat protein</fullName>
    </submittedName>
</protein>
<evidence type="ECO:0000256" key="2">
    <source>
        <dbReference type="ARBA" id="ARBA00022840"/>
    </source>
</evidence>
<evidence type="ECO:0000256" key="7">
    <source>
        <dbReference type="PROSITE-ProRule" id="PRU00339"/>
    </source>
</evidence>
<feature type="region of interest" description="Disordered" evidence="8">
    <location>
        <begin position="818"/>
        <end position="838"/>
    </location>
</feature>
<keyword evidence="2" id="KW-0067">ATP-binding</keyword>
<keyword evidence="7" id="KW-0802">TPR repeat</keyword>
<accession>A0A7C4CEP3</accession>
<dbReference type="InterPro" id="IPR058031">
    <property type="entry name" value="AAA_lid_NorR"/>
</dbReference>
<dbReference type="FunFam" id="1.10.8.60:FF:000014">
    <property type="entry name" value="DNA-binding transcriptional regulator NtrC"/>
    <property type="match status" value="1"/>
</dbReference>
<dbReference type="SMART" id="SM00028">
    <property type="entry name" value="TPR"/>
    <property type="match status" value="9"/>
</dbReference>
<reference evidence="10" key="1">
    <citation type="journal article" date="2020" name="mSystems">
        <title>Genome- and Community-Level Interaction Insights into Carbon Utilization and Element Cycling Functions of Hydrothermarchaeota in Hydrothermal Sediment.</title>
        <authorList>
            <person name="Zhou Z."/>
            <person name="Liu Y."/>
            <person name="Xu W."/>
            <person name="Pan J."/>
            <person name="Luo Z.H."/>
            <person name="Li M."/>
        </authorList>
    </citation>
    <scope>NUCLEOTIDE SEQUENCE [LARGE SCALE GENOMIC DNA]</scope>
    <source>
        <strain evidence="10">SpSt-488</strain>
    </source>
</reference>
<dbReference type="InterPro" id="IPR019734">
    <property type="entry name" value="TPR_rpt"/>
</dbReference>
<keyword evidence="6" id="KW-0804">Transcription</keyword>
<dbReference type="PROSITE" id="PS50005">
    <property type="entry name" value="TPR"/>
    <property type="match status" value="1"/>
</dbReference>
<keyword evidence="3" id="KW-0805">Transcription regulation</keyword>
<keyword evidence="1" id="KW-0547">Nucleotide-binding</keyword>
<dbReference type="GO" id="GO:0005524">
    <property type="term" value="F:ATP binding"/>
    <property type="evidence" value="ECO:0007669"/>
    <property type="project" value="UniProtKB-KW"/>
</dbReference>
<evidence type="ECO:0000256" key="8">
    <source>
        <dbReference type="SAM" id="MobiDB-lite"/>
    </source>
</evidence>
<dbReference type="FunFam" id="3.40.50.300:FF:000006">
    <property type="entry name" value="DNA-binding transcriptional regulator NtrC"/>
    <property type="match status" value="1"/>
</dbReference>
<gene>
    <name evidence="10" type="ORF">ENS41_09225</name>
</gene>
<dbReference type="Pfam" id="PF02954">
    <property type="entry name" value="HTH_8"/>
    <property type="match status" value="1"/>
</dbReference>
<dbReference type="EMBL" id="DSUT01000193">
    <property type="protein sequence ID" value="HGK29108.1"/>
    <property type="molecule type" value="Genomic_DNA"/>
</dbReference>
<evidence type="ECO:0000256" key="5">
    <source>
        <dbReference type="ARBA" id="ARBA00023159"/>
    </source>
</evidence>
<dbReference type="InterPro" id="IPR011990">
    <property type="entry name" value="TPR-like_helical_dom_sf"/>
</dbReference>
<organism evidence="10">
    <name type="scientific">candidate division WOR-3 bacterium</name>
    <dbReference type="NCBI Taxonomy" id="2052148"/>
    <lineage>
        <taxon>Bacteria</taxon>
        <taxon>Bacteria division WOR-3</taxon>
    </lineage>
</organism>
<dbReference type="Gene3D" id="3.40.50.300">
    <property type="entry name" value="P-loop containing nucleotide triphosphate hydrolases"/>
    <property type="match status" value="1"/>
</dbReference>
<evidence type="ECO:0000256" key="6">
    <source>
        <dbReference type="ARBA" id="ARBA00023163"/>
    </source>
</evidence>
<evidence type="ECO:0000256" key="4">
    <source>
        <dbReference type="ARBA" id="ARBA00023125"/>
    </source>
</evidence>
<dbReference type="InterPro" id="IPR025943">
    <property type="entry name" value="Sigma_54_int_dom_ATP-bd_2"/>
</dbReference>
<dbReference type="GO" id="GO:0043565">
    <property type="term" value="F:sequence-specific DNA binding"/>
    <property type="evidence" value="ECO:0007669"/>
    <property type="project" value="InterPro"/>
</dbReference>
<dbReference type="GO" id="GO:0006355">
    <property type="term" value="P:regulation of DNA-templated transcription"/>
    <property type="evidence" value="ECO:0007669"/>
    <property type="project" value="InterPro"/>
</dbReference>
<dbReference type="InterPro" id="IPR002078">
    <property type="entry name" value="Sigma_54_int"/>
</dbReference>
<dbReference type="InterPro" id="IPR009057">
    <property type="entry name" value="Homeodomain-like_sf"/>
</dbReference>